<comment type="caution">
    <text evidence="2">The sequence shown here is derived from an EMBL/GenBank/DDBJ whole genome shotgun (WGS) entry which is preliminary data.</text>
</comment>
<feature type="region of interest" description="Disordered" evidence="1">
    <location>
        <begin position="81"/>
        <end position="116"/>
    </location>
</feature>
<keyword evidence="3" id="KW-1185">Reference proteome</keyword>
<evidence type="ECO:0000256" key="1">
    <source>
        <dbReference type="SAM" id="MobiDB-lite"/>
    </source>
</evidence>
<dbReference type="AlphaFoldDB" id="A0A5J5J047"/>
<dbReference type="Proteomes" id="UP000325827">
    <property type="component" value="Unassembled WGS sequence"/>
</dbReference>
<accession>A0A5J5J047</accession>
<organism evidence="2 3">
    <name type="scientific">Microbacterium rhizomatis</name>
    <dbReference type="NCBI Taxonomy" id="1631477"/>
    <lineage>
        <taxon>Bacteria</taxon>
        <taxon>Bacillati</taxon>
        <taxon>Actinomycetota</taxon>
        <taxon>Actinomycetes</taxon>
        <taxon>Micrococcales</taxon>
        <taxon>Microbacteriaceae</taxon>
        <taxon>Microbacterium</taxon>
    </lineage>
</organism>
<reference evidence="3" key="1">
    <citation type="submission" date="2019-09" db="EMBL/GenBank/DDBJ databases">
        <title>Mumia zhuanghuii sp. nov. isolated from the intestinal contents of plateau pika (Ochotona curzoniae) in the Qinghai-Tibet plateau of China.</title>
        <authorList>
            <person name="Tian Z."/>
        </authorList>
    </citation>
    <scope>NUCLEOTIDE SEQUENCE [LARGE SCALE GENOMIC DNA]</scope>
    <source>
        <strain evidence="3">JCM 30598</strain>
    </source>
</reference>
<protein>
    <submittedName>
        <fullName evidence="2">Uncharacterized protein</fullName>
    </submittedName>
</protein>
<sequence length="143" mass="15222">MFSQEFREPGVAGRSVVDFNDARWMMPAIDKAARILIVSKTTSVTLLTKVGASMSGEWHRKHLGDDVPEQAPGEETLLGAAGDEFPPGGAVAGSFSQEFPGADPYEGMPADEVGLPPLSEAEQEAVAREAVRLADDPDALRNL</sequence>
<dbReference type="OrthoDB" id="5007490at2"/>
<gene>
    <name evidence="2" type="ORF">F6B43_10905</name>
</gene>
<proteinExistence type="predicted"/>
<dbReference type="RefSeq" id="WP_150448956.1">
    <property type="nucleotide sequence ID" value="NZ_VYSA01000002.1"/>
</dbReference>
<evidence type="ECO:0000313" key="2">
    <source>
        <dbReference type="EMBL" id="KAA9107926.1"/>
    </source>
</evidence>
<evidence type="ECO:0000313" key="3">
    <source>
        <dbReference type="Proteomes" id="UP000325827"/>
    </source>
</evidence>
<name>A0A5J5J047_9MICO</name>
<dbReference type="EMBL" id="VYSA01000002">
    <property type="protein sequence ID" value="KAA9107926.1"/>
    <property type="molecule type" value="Genomic_DNA"/>
</dbReference>